<proteinExistence type="predicted"/>
<reference evidence="1 2" key="1">
    <citation type="journal article" date="2015" name="Genome Announc.">
        <title>Complete Genome Sequence of Biocontrol Strain Pseudomonas fluorescens LBUM223.</title>
        <authorList>
            <person name="Roquigny R."/>
            <person name="Arseneault T."/>
            <person name="Gadkar V.J."/>
            <person name="Novinscak A."/>
            <person name="Joly D.L."/>
            <person name="Filion M."/>
        </authorList>
    </citation>
    <scope>NUCLEOTIDE SEQUENCE [LARGE SCALE GENOMIC DNA]</scope>
    <source>
        <strain evidence="1 2">LBUM223</strain>
    </source>
</reference>
<dbReference type="EMBL" id="CP011117">
    <property type="protein sequence ID" value="AKA85162.1"/>
    <property type="molecule type" value="Genomic_DNA"/>
</dbReference>
<evidence type="ECO:0000313" key="2">
    <source>
        <dbReference type="Proteomes" id="UP000033099"/>
    </source>
</evidence>
<gene>
    <name evidence="1" type="ORF">VO64_4616</name>
</gene>
<dbReference type="Proteomes" id="UP000033099">
    <property type="component" value="Chromosome"/>
</dbReference>
<evidence type="ECO:0000313" key="1">
    <source>
        <dbReference type="EMBL" id="AKA85162.1"/>
    </source>
</evidence>
<sequence length="52" mass="6102">MQWVNASLNQHSQVKIAVGICLARRLAAKDVHCQKTWKVSLQMREHFFKIHD</sequence>
<accession>A0AAU8U3B0</accession>
<organism evidence="1 2">
    <name type="scientific">Pseudomonas synxantha</name>
    <dbReference type="NCBI Taxonomy" id="47883"/>
    <lineage>
        <taxon>Bacteria</taxon>
        <taxon>Pseudomonadati</taxon>
        <taxon>Pseudomonadota</taxon>
        <taxon>Gammaproteobacteria</taxon>
        <taxon>Pseudomonadales</taxon>
        <taxon>Pseudomonadaceae</taxon>
        <taxon>Pseudomonas</taxon>
    </lineage>
</organism>
<protein>
    <submittedName>
        <fullName evidence="1">Uncharacterized protein</fullName>
    </submittedName>
</protein>
<dbReference type="AlphaFoldDB" id="A0AAU8U3B0"/>
<dbReference type="KEGG" id="pfb:VO64_4616"/>
<name>A0AAU8U3B0_9PSED</name>